<dbReference type="Gene3D" id="3.40.5.90">
    <property type="entry name" value="CDGSH iron-sulfur domain, mitoNEET-type"/>
    <property type="match status" value="1"/>
</dbReference>
<keyword evidence="2" id="KW-0479">Metal-binding</keyword>
<dbReference type="PANTHER" id="PTHR13680">
    <property type="entry name" value="CDGSH IRON-SULFUR DOMAIN-CONTAINING PROTEIN 1"/>
    <property type="match status" value="1"/>
</dbReference>
<keyword evidence="6" id="KW-0472">Membrane</keyword>
<evidence type="ECO:0000313" key="10">
    <source>
        <dbReference type="Proteomes" id="UP001642464"/>
    </source>
</evidence>
<evidence type="ECO:0000256" key="4">
    <source>
        <dbReference type="ARBA" id="ARBA00023014"/>
    </source>
</evidence>
<dbReference type="InterPro" id="IPR042216">
    <property type="entry name" value="MitoNEET_CISD"/>
</dbReference>
<organism evidence="9 10">
    <name type="scientific">Durusdinium trenchii</name>
    <dbReference type="NCBI Taxonomy" id="1381693"/>
    <lineage>
        <taxon>Eukaryota</taxon>
        <taxon>Sar</taxon>
        <taxon>Alveolata</taxon>
        <taxon>Dinophyceae</taxon>
        <taxon>Suessiales</taxon>
        <taxon>Symbiodiniaceae</taxon>
        <taxon>Durusdinium</taxon>
    </lineage>
</organism>
<dbReference type="Pfam" id="PF09360">
    <property type="entry name" value="zf-CDGSH"/>
    <property type="match status" value="1"/>
</dbReference>
<keyword evidence="6" id="KW-1133">Transmembrane helix</keyword>
<evidence type="ECO:0000313" key="9">
    <source>
        <dbReference type="EMBL" id="CAK9089472.1"/>
    </source>
</evidence>
<keyword evidence="3" id="KW-0408">Iron</keyword>
<evidence type="ECO:0000256" key="7">
    <source>
        <dbReference type="SAM" id="SignalP"/>
    </source>
</evidence>
<feature type="transmembrane region" description="Helical" evidence="6">
    <location>
        <begin position="51"/>
        <end position="70"/>
    </location>
</feature>
<feature type="domain" description="Iron-binding zinc finger CDGSH type" evidence="8">
    <location>
        <begin position="89"/>
        <end position="126"/>
    </location>
</feature>
<feature type="chain" id="PRO_5045634249" description="Iron-binding zinc finger CDGSH type domain-containing protein" evidence="7">
    <location>
        <begin position="20"/>
        <end position="142"/>
    </location>
</feature>
<evidence type="ECO:0000256" key="1">
    <source>
        <dbReference type="ARBA" id="ARBA00022714"/>
    </source>
</evidence>
<evidence type="ECO:0000256" key="2">
    <source>
        <dbReference type="ARBA" id="ARBA00022723"/>
    </source>
</evidence>
<dbReference type="InterPro" id="IPR045131">
    <property type="entry name" value="CISD1/2"/>
</dbReference>
<dbReference type="Proteomes" id="UP001642464">
    <property type="component" value="Unassembled WGS sequence"/>
</dbReference>
<proteinExistence type="predicted"/>
<feature type="signal peptide" evidence="7">
    <location>
        <begin position="1"/>
        <end position="19"/>
    </location>
</feature>
<dbReference type="PANTHER" id="PTHR13680:SF5">
    <property type="entry name" value="CDGSH IRON-SULFUR DOMAIN-CONTAINING PROTEIN 1"/>
    <property type="match status" value="1"/>
</dbReference>
<keyword evidence="4" id="KW-0411">Iron-sulfur</keyword>
<name>A0ABP0QMJ5_9DINO</name>
<keyword evidence="10" id="KW-1185">Reference proteome</keyword>
<evidence type="ECO:0000256" key="6">
    <source>
        <dbReference type="SAM" id="Phobius"/>
    </source>
</evidence>
<accession>A0ABP0QMJ5</accession>
<protein>
    <recommendedName>
        <fullName evidence="8">Iron-binding zinc finger CDGSH type domain-containing protein</fullName>
    </recommendedName>
</protein>
<evidence type="ECO:0000256" key="5">
    <source>
        <dbReference type="ARBA" id="ARBA00034078"/>
    </source>
</evidence>
<sequence>MARACGAILLLTAAALCLPAFVVPSTAPRAGLTTSTSSASAELPTSSSLSAAPAVLAAAGLVVLAQRQLVTGRRADGKINNKVSPEVPKVVTKEDLEAGAKKVYCRCWLSGTFPLCDGAHAKHNDETGDNVGPLIVSVKKSG</sequence>
<keyword evidence="6" id="KW-0812">Transmembrane</keyword>
<comment type="caution">
    <text evidence="9">The sequence shown here is derived from an EMBL/GenBank/DDBJ whole genome shotgun (WGS) entry which is preliminary data.</text>
</comment>
<comment type="cofactor">
    <cofactor evidence="5">
        <name>[2Fe-2S] cluster</name>
        <dbReference type="ChEBI" id="CHEBI:190135"/>
    </cofactor>
</comment>
<dbReference type="InterPro" id="IPR018967">
    <property type="entry name" value="FeS-contain_CDGSH-typ"/>
</dbReference>
<keyword evidence="7" id="KW-0732">Signal</keyword>
<gene>
    <name evidence="9" type="ORF">SCF082_LOCUS42212</name>
</gene>
<dbReference type="EMBL" id="CAXAMM010039851">
    <property type="protein sequence ID" value="CAK9089472.1"/>
    <property type="molecule type" value="Genomic_DNA"/>
</dbReference>
<keyword evidence="1" id="KW-0001">2Fe-2S</keyword>
<reference evidence="9 10" key="1">
    <citation type="submission" date="2024-02" db="EMBL/GenBank/DDBJ databases">
        <authorList>
            <person name="Chen Y."/>
            <person name="Shah S."/>
            <person name="Dougan E. K."/>
            <person name="Thang M."/>
            <person name="Chan C."/>
        </authorList>
    </citation>
    <scope>NUCLEOTIDE SEQUENCE [LARGE SCALE GENOMIC DNA]</scope>
</reference>
<dbReference type="SMART" id="SM00704">
    <property type="entry name" value="ZnF_CDGSH"/>
    <property type="match status" value="1"/>
</dbReference>
<evidence type="ECO:0000259" key="8">
    <source>
        <dbReference type="SMART" id="SM00704"/>
    </source>
</evidence>
<evidence type="ECO:0000256" key="3">
    <source>
        <dbReference type="ARBA" id="ARBA00023004"/>
    </source>
</evidence>